<dbReference type="PROSITE" id="PS50262">
    <property type="entry name" value="G_PROTEIN_RECEP_F1_2"/>
    <property type="match status" value="1"/>
</dbReference>
<dbReference type="InterPro" id="IPR000276">
    <property type="entry name" value="GPCR_Rhodpsn"/>
</dbReference>
<proteinExistence type="predicted"/>
<feature type="compositionally biased region" description="Low complexity" evidence="5">
    <location>
        <begin position="370"/>
        <end position="380"/>
    </location>
</feature>
<keyword evidence="3 6" id="KW-1133">Transmembrane helix</keyword>
<evidence type="ECO:0000256" key="5">
    <source>
        <dbReference type="SAM" id="MobiDB-lite"/>
    </source>
</evidence>
<feature type="transmembrane region" description="Helical" evidence="6">
    <location>
        <begin position="98"/>
        <end position="120"/>
    </location>
</feature>
<dbReference type="GO" id="GO:0004930">
    <property type="term" value="F:G protein-coupled receptor activity"/>
    <property type="evidence" value="ECO:0007669"/>
    <property type="project" value="InterPro"/>
</dbReference>
<sequence length="450" mass="50522">MAANRSCGPIEQLVSYDSARFALISYVGTPIAAVGIVTNAILFVLFIQAKYRNSPTLYLCFLALLDIAICSIYVPFFTVDAVALYLRVGWVHHMWHSYVMILYCASRIAQLASTYMVLCATVERFVLVAEISQLKALSSALGRWIAIISVLVFALVLRLPAYWEYQIQYEASCTSFDDYMFVPILASRHDYFIYNFYVLQIIHVLLPFVMLLALNLLIIMFMYSKLKRQTDIALVRGSTCVGPLWGTAITYTASRNRLKYATWTMVAIVFTYLVCNICSVFVTVLERFGGSQNPLLFHPDGSSTMFYTYSADMISIMVVLNSFVRLAIYAGCNPEIRSDLRNLMRPPKQRSSLASAVEQEAMLRTTVGGSHSSSINSSKAQSRRSVDNNSPLADCQRDEKRGMSVDFSDRIQILGDRKSSRNGIEHRCSISSSHCNTDALTPLTMVETLL</sequence>
<evidence type="ECO:0000256" key="2">
    <source>
        <dbReference type="ARBA" id="ARBA00022692"/>
    </source>
</evidence>
<evidence type="ECO:0000256" key="4">
    <source>
        <dbReference type="ARBA" id="ARBA00023136"/>
    </source>
</evidence>
<evidence type="ECO:0000259" key="7">
    <source>
        <dbReference type="PROSITE" id="PS50262"/>
    </source>
</evidence>
<feature type="transmembrane region" description="Helical" evidence="6">
    <location>
        <begin position="260"/>
        <end position="285"/>
    </location>
</feature>
<dbReference type="CDD" id="cd14978">
    <property type="entry name" value="7tmA_FMRFamide_R-like"/>
    <property type="match status" value="1"/>
</dbReference>
<evidence type="ECO:0000313" key="8">
    <source>
        <dbReference type="Proteomes" id="UP000887566"/>
    </source>
</evidence>
<feature type="transmembrane region" description="Helical" evidence="6">
    <location>
        <begin position="306"/>
        <end position="328"/>
    </location>
</feature>
<feature type="domain" description="G-protein coupled receptors family 1 profile" evidence="7">
    <location>
        <begin position="38"/>
        <end position="329"/>
    </location>
</feature>
<dbReference type="AlphaFoldDB" id="A0A914VEF8"/>
<dbReference type="InterPro" id="IPR017452">
    <property type="entry name" value="GPCR_Rhodpsn_7TM"/>
</dbReference>
<dbReference type="Pfam" id="PF00001">
    <property type="entry name" value="7tm_1"/>
    <property type="match status" value="1"/>
</dbReference>
<dbReference type="Proteomes" id="UP000887566">
    <property type="component" value="Unplaced"/>
</dbReference>
<dbReference type="WBParaSite" id="PSAMB.scaffold1897size26859.g15433.t1">
    <property type="protein sequence ID" value="PSAMB.scaffold1897size26859.g15433.t1"/>
    <property type="gene ID" value="PSAMB.scaffold1897size26859.g15433"/>
</dbReference>
<evidence type="ECO:0000256" key="6">
    <source>
        <dbReference type="SAM" id="Phobius"/>
    </source>
</evidence>
<reference evidence="9" key="1">
    <citation type="submission" date="2022-11" db="UniProtKB">
        <authorList>
            <consortium name="WormBaseParasite"/>
        </authorList>
    </citation>
    <scope>IDENTIFICATION</scope>
</reference>
<feature type="transmembrane region" description="Helical" evidence="6">
    <location>
        <begin position="197"/>
        <end position="221"/>
    </location>
</feature>
<evidence type="ECO:0000256" key="1">
    <source>
        <dbReference type="ARBA" id="ARBA00004370"/>
    </source>
</evidence>
<dbReference type="Gene3D" id="1.20.1070.10">
    <property type="entry name" value="Rhodopsin 7-helix transmembrane proteins"/>
    <property type="match status" value="1"/>
</dbReference>
<feature type="transmembrane region" description="Helical" evidence="6">
    <location>
        <begin position="141"/>
        <end position="161"/>
    </location>
</feature>
<protein>
    <submittedName>
        <fullName evidence="9">G-protein coupled receptors family 1 profile domain-containing protein</fullName>
    </submittedName>
</protein>
<feature type="region of interest" description="Disordered" evidence="5">
    <location>
        <begin position="365"/>
        <end position="399"/>
    </location>
</feature>
<dbReference type="GO" id="GO:0016020">
    <property type="term" value="C:membrane"/>
    <property type="evidence" value="ECO:0007669"/>
    <property type="project" value="UniProtKB-SubCell"/>
</dbReference>
<keyword evidence="2 6" id="KW-0812">Transmembrane</keyword>
<dbReference type="PRINTS" id="PR00237">
    <property type="entry name" value="GPCRRHODOPSN"/>
</dbReference>
<dbReference type="PANTHER" id="PTHR46709:SF9">
    <property type="entry name" value="G-PROTEIN COUPLED RECEPTORS FAMILY 1 PROFILE DOMAIN-CONTAINING PROTEIN"/>
    <property type="match status" value="1"/>
</dbReference>
<feature type="transmembrane region" description="Helical" evidence="6">
    <location>
        <begin position="57"/>
        <end position="78"/>
    </location>
</feature>
<keyword evidence="4 6" id="KW-0472">Membrane</keyword>
<evidence type="ECO:0000313" key="9">
    <source>
        <dbReference type="WBParaSite" id="PSAMB.scaffold1897size26859.g15433.t1"/>
    </source>
</evidence>
<organism evidence="8 9">
    <name type="scientific">Plectus sambesii</name>
    <dbReference type="NCBI Taxonomy" id="2011161"/>
    <lineage>
        <taxon>Eukaryota</taxon>
        <taxon>Metazoa</taxon>
        <taxon>Ecdysozoa</taxon>
        <taxon>Nematoda</taxon>
        <taxon>Chromadorea</taxon>
        <taxon>Plectida</taxon>
        <taxon>Plectina</taxon>
        <taxon>Plectoidea</taxon>
        <taxon>Plectidae</taxon>
        <taxon>Plectus</taxon>
    </lineage>
</organism>
<accession>A0A914VEF8</accession>
<dbReference type="SUPFAM" id="SSF81321">
    <property type="entry name" value="Family A G protein-coupled receptor-like"/>
    <property type="match status" value="1"/>
</dbReference>
<dbReference type="PANTHER" id="PTHR46709">
    <property type="entry name" value="PROTEIN CBG23488-RELATED"/>
    <property type="match status" value="1"/>
</dbReference>
<comment type="subcellular location">
    <subcellularLocation>
        <location evidence="1">Membrane</location>
    </subcellularLocation>
</comment>
<feature type="transmembrane region" description="Helical" evidence="6">
    <location>
        <begin position="23"/>
        <end position="45"/>
    </location>
</feature>
<name>A0A914VEF8_9BILA</name>
<keyword evidence="8" id="KW-1185">Reference proteome</keyword>
<evidence type="ECO:0000256" key="3">
    <source>
        <dbReference type="ARBA" id="ARBA00022989"/>
    </source>
</evidence>